<dbReference type="EMBL" id="UINC01011489">
    <property type="protein sequence ID" value="SVA50686.1"/>
    <property type="molecule type" value="Genomic_DNA"/>
</dbReference>
<evidence type="ECO:0000256" key="1">
    <source>
        <dbReference type="SAM" id="MobiDB-lite"/>
    </source>
</evidence>
<evidence type="ECO:0000313" key="2">
    <source>
        <dbReference type="EMBL" id="SVA50686.1"/>
    </source>
</evidence>
<dbReference type="AlphaFoldDB" id="A0A381WDS2"/>
<reference evidence="2" key="1">
    <citation type="submission" date="2018-05" db="EMBL/GenBank/DDBJ databases">
        <authorList>
            <person name="Lanie J.A."/>
            <person name="Ng W.-L."/>
            <person name="Kazmierczak K.M."/>
            <person name="Andrzejewski T.M."/>
            <person name="Davidsen T.M."/>
            <person name="Wayne K.J."/>
            <person name="Tettelin H."/>
            <person name="Glass J.I."/>
            <person name="Rusch D."/>
            <person name="Podicherti R."/>
            <person name="Tsui H.-C.T."/>
            <person name="Winkler M.E."/>
        </authorList>
    </citation>
    <scope>NUCLEOTIDE SEQUENCE</scope>
</reference>
<feature type="non-terminal residue" evidence="2">
    <location>
        <position position="1"/>
    </location>
</feature>
<organism evidence="2">
    <name type="scientific">marine metagenome</name>
    <dbReference type="NCBI Taxonomy" id="408172"/>
    <lineage>
        <taxon>unclassified sequences</taxon>
        <taxon>metagenomes</taxon>
        <taxon>ecological metagenomes</taxon>
    </lineage>
</organism>
<sequence length="69" mass="7441">VVPAARVELAPHCWDLNLNQARLPIPPRGHRGNPRKGAGFLPTPTPPCKHELPRPLAKCLAKGHISGLT</sequence>
<proteinExistence type="predicted"/>
<feature type="region of interest" description="Disordered" evidence="1">
    <location>
        <begin position="24"/>
        <end position="47"/>
    </location>
</feature>
<accession>A0A381WDS2</accession>
<name>A0A381WDS2_9ZZZZ</name>
<gene>
    <name evidence="2" type="ORF">METZ01_LOCUS103540</name>
</gene>
<protein>
    <submittedName>
        <fullName evidence="2">Uncharacterized protein</fullName>
    </submittedName>
</protein>